<evidence type="ECO:0000256" key="1">
    <source>
        <dbReference type="SAM" id="MobiDB-lite"/>
    </source>
</evidence>
<organism evidence="2 3">
    <name type="scientific">Methylobacterium organophilum</name>
    <dbReference type="NCBI Taxonomy" id="410"/>
    <lineage>
        <taxon>Bacteria</taxon>
        <taxon>Pseudomonadati</taxon>
        <taxon>Pseudomonadota</taxon>
        <taxon>Alphaproteobacteria</taxon>
        <taxon>Hyphomicrobiales</taxon>
        <taxon>Methylobacteriaceae</taxon>
        <taxon>Methylobacterium</taxon>
    </lineage>
</organism>
<feature type="region of interest" description="Disordered" evidence="1">
    <location>
        <begin position="62"/>
        <end position="90"/>
    </location>
</feature>
<reference evidence="2" key="2">
    <citation type="submission" date="2021-08" db="EMBL/GenBank/DDBJ databases">
        <authorList>
            <person name="Tani A."/>
            <person name="Ola A."/>
            <person name="Ogura Y."/>
            <person name="Katsura K."/>
            <person name="Hayashi T."/>
        </authorList>
    </citation>
    <scope>NUCLEOTIDE SEQUENCE</scope>
    <source>
        <strain evidence="2">NBRC 15689</strain>
    </source>
</reference>
<comment type="caution">
    <text evidence="2">The sequence shown here is derived from an EMBL/GenBank/DDBJ whole genome shotgun (WGS) entry which is preliminary data.</text>
</comment>
<evidence type="ECO:0000313" key="2">
    <source>
        <dbReference type="EMBL" id="GJE29122.1"/>
    </source>
</evidence>
<proteinExistence type="predicted"/>
<reference evidence="2" key="1">
    <citation type="journal article" date="2021" name="Front. Microbiol.">
        <title>Comprehensive Comparative Genomics and Phenotyping of Methylobacterium Species.</title>
        <authorList>
            <person name="Alessa O."/>
            <person name="Ogura Y."/>
            <person name="Fujitani Y."/>
            <person name="Takami H."/>
            <person name="Hayashi T."/>
            <person name="Sahin N."/>
            <person name="Tani A."/>
        </authorList>
    </citation>
    <scope>NUCLEOTIDE SEQUENCE</scope>
    <source>
        <strain evidence="2">NBRC 15689</strain>
    </source>
</reference>
<evidence type="ECO:0000313" key="3">
    <source>
        <dbReference type="Proteomes" id="UP001055156"/>
    </source>
</evidence>
<gene>
    <name evidence="2" type="ORF">LKMONMHP_3999</name>
</gene>
<protein>
    <submittedName>
        <fullName evidence="2">Uncharacterized protein</fullName>
    </submittedName>
</protein>
<keyword evidence="3" id="KW-1185">Reference proteome</keyword>
<sequence length="90" mass="9324">MKVFQVRQGASGAILWTGAAAGEIQALDAMAHEAGYYDHSDLPASIREGGLSVEALGFSKSTGSPTRRVEGGRSGHILRPSSATARAARV</sequence>
<name>A0ABQ4TGG1_METOR</name>
<dbReference type="Proteomes" id="UP001055156">
    <property type="component" value="Unassembled WGS sequence"/>
</dbReference>
<dbReference type="EMBL" id="BPQV01000013">
    <property type="protein sequence ID" value="GJE29122.1"/>
    <property type="molecule type" value="Genomic_DNA"/>
</dbReference>
<accession>A0ABQ4TGG1</accession>